<dbReference type="EMBL" id="CAJOAZ010004085">
    <property type="protein sequence ID" value="CAF4043331.1"/>
    <property type="molecule type" value="Genomic_DNA"/>
</dbReference>
<dbReference type="Proteomes" id="UP000663844">
    <property type="component" value="Unassembled WGS sequence"/>
</dbReference>
<protein>
    <submittedName>
        <fullName evidence="2">Uncharacterized protein</fullName>
    </submittedName>
</protein>
<organism evidence="2 4">
    <name type="scientific">Adineta steineri</name>
    <dbReference type="NCBI Taxonomy" id="433720"/>
    <lineage>
        <taxon>Eukaryota</taxon>
        <taxon>Metazoa</taxon>
        <taxon>Spiralia</taxon>
        <taxon>Gnathifera</taxon>
        <taxon>Rotifera</taxon>
        <taxon>Eurotatoria</taxon>
        <taxon>Bdelloidea</taxon>
        <taxon>Adinetida</taxon>
        <taxon>Adinetidae</taxon>
        <taxon>Adineta</taxon>
    </lineage>
</organism>
<feature type="region of interest" description="Disordered" evidence="1">
    <location>
        <begin position="311"/>
        <end position="354"/>
    </location>
</feature>
<evidence type="ECO:0000313" key="2">
    <source>
        <dbReference type="EMBL" id="CAF1433513.1"/>
    </source>
</evidence>
<sequence length="431" mass="48562">MMTTANLKCCLNSNNLPEDVLTFSDDKFYNYVRNLLGEATAGVLNVQCINNVPSFLLSENICELIELGSNSEELEEIRKKTTFAYRDGSYRVKIGIKNNLDYLNKLLSSKVEEENKKIRNSQNAVKITDSTLSMPEEENNPVSQQPTTTINTNLSLIEIASDPALHTSTTIINSISPFVETETNLSLQPLTTTETSQMFDQLPISTSVTSSEPINKINLRTPALLSKDDHTEFLLNLVKKWNQANKDLHFGQIQLIPDIDYKINITHDNNVLQGIIICNCGTRVKLRTRSGKFQITNFYKHLRTPSCSMMKEKKKKYNEQNQSTDNTNDNDCINTTDNDDDNTDNDVDNMDDDVDNIDDDVDNMDNDVHNMNDSQQIVSQQTLLEISTNVLASQPSQVDASLLSTRTNAKRNSSHLRVTSSQQSSSKKRKT</sequence>
<feature type="compositionally biased region" description="Low complexity" evidence="1">
    <location>
        <begin position="319"/>
        <end position="336"/>
    </location>
</feature>
<comment type="caution">
    <text evidence="2">The sequence shown here is derived from an EMBL/GenBank/DDBJ whole genome shotgun (WGS) entry which is preliminary data.</text>
</comment>
<dbReference type="EMBL" id="CAJNOG010001332">
    <property type="protein sequence ID" value="CAF1433513.1"/>
    <property type="molecule type" value="Genomic_DNA"/>
</dbReference>
<accession>A0A815NGD3</accession>
<dbReference type="AlphaFoldDB" id="A0A815NGD3"/>
<evidence type="ECO:0000313" key="4">
    <source>
        <dbReference type="Proteomes" id="UP000663845"/>
    </source>
</evidence>
<name>A0A815NGD3_9BILA</name>
<reference evidence="2" key="1">
    <citation type="submission" date="2021-02" db="EMBL/GenBank/DDBJ databases">
        <authorList>
            <person name="Nowell W R."/>
        </authorList>
    </citation>
    <scope>NUCLEOTIDE SEQUENCE</scope>
</reference>
<feature type="compositionally biased region" description="Acidic residues" evidence="1">
    <location>
        <begin position="337"/>
        <end position="354"/>
    </location>
</feature>
<dbReference type="Proteomes" id="UP000663845">
    <property type="component" value="Unassembled WGS sequence"/>
</dbReference>
<feature type="region of interest" description="Disordered" evidence="1">
    <location>
        <begin position="403"/>
        <end position="431"/>
    </location>
</feature>
<evidence type="ECO:0000313" key="3">
    <source>
        <dbReference type="EMBL" id="CAF4043331.1"/>
    </source>
</evidence>
<evidence type="ECO:0000256" key="1">
    <source>
        <dbReference type="SAM" id="MobiDB-lite"/>
    </source>
</evidence>
<proteinExistence type="predicted"/>
<gene>
    <name evidence="2" type="ORF">JYZ213_LOCUS39708</name>
    <name evidence="3" type="ORF">OXD698_LOCUS32055</name>
</gene>